<dbReference type="SUPFAM" id="SSF48403">
    <property type="entry name" value="Ankyrin repeat"/>
    <property type="match status" value="1"/>
</dbReference>
<feature type="repeat" description="ANK" evidence="3">
    <location>
        <begin position="249"/>
        <end position="281"/>
    </location>
</feature>
<keyword evidence="1" id="KW-0677">Repeat</keyword>
<organism evidence="5 6">
    <name type="scientific">Podospora didyma</name>
    <dbReference type="NCBI Taxonomy" id="330526"/>
    <lineage>
        <taxon>Eukaryota</taxon>
        <taxon>Fungi</taxon>
        <taxon>Dikarya</taxon>
        <taxon>Ascomycota</taxon>
        <taxon>Pezizomycotina</taxon>
        <taxon>Sordariomycetes</taxon>
        <taxon>Sordariomycetidae</taxon>
        <taxon>Sordariales</taxon>
        <taxon>Podosporaceae</taxon>
        <taxon>Podospora</taxon>
    </lineage>
</organism>
<dbReference type="Gene3D" id="1.25.40.20">
    <property type="entry name" value="Ankyrin repeat-containing domain"/>
    <property type="match status" value="1"/>
</dbReference>
<evidence type="ECO:0000256" key="2">
    <source>
        <dbReference type="ARBA" id="ARBA00023043"/>
    </source>
</evidence>
<name>A0AAE0NGI8_9PEZI</name>
<comment type="caution">
    <text evidence="5">The sequence shown here is derived from an EMBL/GenBank/DDBJ whole genome shotgun (WGS) entry which is preliminary data.</text>
</comment>
<keyword evidence="6" id="KW-1185">Reference proteome</keyword>
<reference evidence="5" key="2">
    <citation type="submission" date="2023-06" db="EMBL/GenBank/DDBJ databases">
        <authorList>
            <consortium name="Lawrence Berkeley National Laboratory"/>
            <person name="Haridas S."/>
            <person name="Hensen N."/>
            <person name="Bonometti L."/>
            <person name="Westerberg I."/>
            <person name="Brannstrom I.O."/>
            <person name="Guillou S."/>
            <person name="Cros-Aarteil S."/>
            <person name="Calhoun S."/>
            <person name="Kuo A."/>
            <person name="Mondo S."/>
            <person name="Pangilinan J."/>
            <person name="Riley R."/>
            <person name="LaButti K."/>
            <person name="Andreopoulos B."/>
            <person name="Lipzen A."/>
            <person name="Chen C."/>
            <person name="Yanf M."/>
            <person name="Daum C."/>
            <person name="Ng V."/>
            <person name="Clum A."/>
            <person name="Steindorff A."/>
            <person name="Ohm R."/>
            <person name="Martin F."/>
            <person name="Silar P."/>
            <person name="Natvig D."/>
            <person name="Lalanne C."/>
            <person name="Gautier V."/>
            <person name="Ament-velasquez S.L."/>
            <person name="Kruys A."/>
            <person name="Hutchinson M.I."/>
            <person name="Powell A.J."/>
            <person name="Barry K."/>
            <person name="Miller A.N."/>
            <person name="Grigoriev I.V."/>
            <person name="Debuchy R."/>
            <person name="Gladieux P."/>
            <person name="Thoren M.H."/>
            <person name="Johannesson H."/>
        </authorList>
    </citation>
    <scope>NUCLEOTIDE SEQUENCE</scope>
    <source>
        <strain evidence="5">CBS 232.78</strain>
    </source>
</reference>
<reference evidence="5" key="1">
    <citation type="journal article" date="2023" name="Mol. Phylogenet. Evol.">
        <title>Genome-scale phylogeny and comparative genomics of the fungal order Sordariales.</title>
        <authorList>
            <person name="Hensen N."/>
            <person name="Bonometti L."/>
            <person name="Westerberg I."/>
            <person name="Brannstrom I.O."/>
            <person name="Guillou S."/>
            <person name="Cros-Aarteil S."/>
            <person name="Calhoun S."/>
            <person name="Haridas S."/>
            <person name="Kuo A."/>
            <person name="Mondo S."/>
            <person name="Pangilinan J."/>
            <person name="Riley R."/>
            <person name="LaButti K."/>
            <person name="Andreopoulos B."/>
            <person name="Lipzen A."/>
            <person name="Chen C."/>
            <person name="Yan M."/>
            <person name="Daum C."/>
            <person name="Ng V."/>
            <person name="Clum A."/>
            <person name="Steindorff A."/>
            <person name="Ohm R.A."/>
            <person name="Martin F."/>
            <person name="Silar P."/>
            <person name="Natvig D.O."/>
            <person name="Lalanne C."/>
            <person name="Gautier V."/>
            <person name="Ament-Velasquez S.L."/>
            <person name="Kruys A."/>
            <person name="Hutchinson M.I."/>
            <person name="Powell A.J."/>
            <person name="Barry K."/>
            <person name="Miller A.N."/>
            <person name="Grigoriev I.V."/>
            <person name="Debuchy R."/>
            <person name="Gladieux P."/>
            <person name="Hiltunen Thoren M."/>
            <person name="Johannesson H."/>
        </authorList>
    </citation>
    <scope>NUCLEOTIDE SEQUENCE</scope>
    <source>
        <strain evidence="5">CBS 232.78</strain>
    </source>
</reference>
<evidence type="ECO:0000256" key="1">
    <source>
        <dbReference type="ARBA" id="ARBA00022737"/>
    </source>
</evidence>
<feature type="region of interest" description="Disordered" evidence="4">
    <location>
        <begin position="21"/>
        <end position="70"/>
    </location>
</feature>
<dbReference type="InterPro" id="IPR050745">
    <property type="entry name" value="Multifunctional_regulatory"/>
</dbReference>
<evidence type="ECO:0000313" key="5">
    <source>
        <dbReference type="EMBL" id="KAK3381064.1"/>
    </source>
</evidence>
<proteinExistence type="predicted"/>
<evidence type="ECO:0000256" key="4">
    <source>
        <dbReference type="SAM" id="MobiDB-lite"/>
    </source>
</evidence>
<dbReference type="PANTHER" id="PTHR24189:SF50">
    <property type="entry name" value="ANKYRIN REPEAT AND SOCS BOX PROTEIN 2"/>
    <property type="match status" value="1"/>
</dbReference>
<accession>A0AAE0NGI8</accession>
<dbReference type="PANTHER" id="PTHR24189">
    <property type="entry name" value="MYOTROPHIN"/>
    <property type="match status" value="1"/>
</dbReference>
<evidence type="ECO:0000256" key="3">
    <source>
        <dbReference type="PROSITE-ProRule" id="PRU00023"/>
    </source>
</evidence>
<protein>
    <recommendedName>
        <fullName evidence="7">Ankyrin repeat protein</fullName>
    </recommendedName>
</protein>
<dbReference type="EMBL" id="JAULSW010000005">
    <property type="protein sequence ID" value="KAK3381064.1"/>
    <property type="molecule type" value="Genomic_DNA"/>
</dbReference>
<dbReference type="SMART" id="SM00248">
    <property type="entry name" value="ANK"/>
    <property type="match status" value="4"/>
</dbReference>
<evidence type="ECO:0008006" key="7">
    <source>
        <dbReference type="Google" id="ProtNLM"/>
    </source>
</evidence>
<dbReference type="PROSITE" id="PS50088">
    <property type="entry name" value="ANK_REPEAT"/>
    <property type="match status" value="1"/>
</dbReference>
<sequence>MSGSGNDSYSFVTDVIVNNPDDAEAMDDAGSAAKSKREEAKRKKKENEKKKKKKSPRNGMPHDNEAMATPTLLSMPQEIILEICNQVKEDPSAASSSFAAFSRTCRYLHNIVDVQLYRLTPKGVGWPMAFGAASGNINTMRKALYGGADVNAVLTLKDDGLNRYLPLDEGAAKRVAEQRKYVSFANAGLIQDVPVDTGMHSTCTPLSLAVISGENDAIQWLLGSGAAISLNIGSKYICRCTFSCGIHPDSFSPLHLAVCYGHLSTVQLLVRAGVPLESRTMTNPAGVFRNQTIIHTAAELGYHLILDFLLQQHGQHGAPSPSHGLIGRGHNDPYGRPATAIYDPTCTPMGRAMRQPWDNGAVIRTLARFGATMGGNCLVNSSFPNQASPLVQALGMQCFANVFHMLDAGVYPTFSTQDARDLFAGLVQAHASHDVGADRAQHAGAERPPGGECGPALVKLLARKMRAPASVGPQSSSSGQQVSHGPLGLAYRSKDCLLCWNLANPSTSSGPRLGR</sequence>
<dbReference type="InterPro" id="IPR002110">
    <property type="entry name" value="Ankyrin_rpt"/>
</dbReference>
<dbReference type="Pfam" id="PF12796">
    <property type="entry name" value="Ank_2"/>
    <property type="match status" value="1"/>
</dbReference>
<dbReference type="InterPro" id="IPR036770">
    <property type="entry name" value="Ankyrin_rpt-contain_sf"/>
</dbReference>
<feature type="compositionally biased region" description="Basic and acidic residues" evidence="4">
    <location>
        <begin position="35"/>
        <end position="49"/>
    </location>
</feature>
<evidence type="ECO:0000313" key="6">
    <source>
        <dbReference type="Proteomes" id="UP001285441"/>
    </source>
</evidence>
<dbReference type="Proteomes" id="UP001285441">
    <property type="component" value="Unassembled WGS sequence"/>
</dbReference>
<dbReference type="AlphaFoldDB" id="A0AAE0NGI8"/>
<dbReference type="PROSITE" id="PS50297">
    <property type="entry name" value="ANK_REP_REGION"/>
    <property type="match status" value="1"/>
</dbReference>
<keyword evidence="2 3" id="KW-0040">ANK repeat</keyword>
<gene>
    <name evidence="5" type="ORF">B0H63DRAFT_560833</name>
</gene>